<dbReference type="EMBL" id="REGN01001097">
    <property type="protein sequence ID" value="RNA37076.1"/>
    <property type="molecule type" value="Genomic_DNA"/>
</dbReference>
<accession>A0A3M7SMW9</accession>
<dbReference type="Proteomes" id="UP000276133">
    <property type="component" value="Unassembled WGS sequence"/>
</dbReference>
<protein>
    <submittedName>
        <fullName evidence="1">Uncharacterized protein</fullName>
    </submittedName>
</protein>
<gene>
    <name evidence="1" type="ORF">BpHYR1_005818</name>
</gene>
<dbReference type="AlphaFoldDB" id="A0A3M7SMW9"/>
<evidence type="ECO:0000313" key="2">
    <source>
        <dbReference type="Proteomes" id="UP000276133"/>
    </source>
</evidence>
<comment type="caution">
    <text evidence="1">The sequence shown here is derived from an EMBL/GenBank/DDBJ whole genome shotgun (WGS) entry which is preliminary data.</text>
</comment>
<proteinExistence type="predicted"/>
<evidence type="ECO:0000313" key="1">
    <source>
        <dbReference type="EMBL" id="RNA37076.1"/>
    </source>
</evidence>
<name>A0A3M7SMW9_BRAPC</name>
<sequence length="85" mass="10405">MKPNLSYWKLSLSRKRIYEFVTPYFVTIRNYDMYIRRKNEQIAFERKLDLDDFIKFVDSFFEKKEARNKKGIIKSELGQATLWTP</sequence>
<organism evidence="1 2">
    <name type="scientific">Brachionus plicatilis</name>
    <name type="common">Marine rotifer</name>
    <name type="synonym">Brachionus muelleri</name>
    <dbReference type="NCBI Taxonomy" id="10195"/>
    <lineage>
        <taxon>Eukaryota</taxon>
        <taxon>Metazoa</taxon>
        <taxon>Spiralia</taxon>
        <taxon>Gnathifera</taxon>
        <taxon>Rotifera</taxon>
        <taxon>Eurotatoria</taxon>
        <taxon>Monogononta</taxon>
        <taxon>Pseudotrocha</taxon>
        <taxon>Ploima</taxon>
        <taxon>Brachionidae</taxon>
        <taxon>Brachionus</taxon>
    </lineage>
</organism>
<reference evidence="1 2" key="1">
    <citation type="journal article" date="2018" name="Sci. Rep.">
        <title>Genomic signatures of local adaptation to the degree of environmental predictability in rotifers.</title>
        <authorList>
            <person name="Franch-Gras L."/>
            <person name="Hahn C."/>
            <person name="Garcia-Roger E.M."/>
            <person name="Carmona M.J."/>
            <person name="Serra M."/>
            <person name="Gomez A."/>
        </authorList>
    </citation>
    <scope>NUCLEOTIDE SEQUENCE [LARGE SCALE GENOMIC DNA]</scope>
    <source>
        <strain evidence="1">HYR1</strain>
    </source>
</reference>
<keyword evidence="2" id="KW-1185">Reference proteome</keyword>